<dbReference type="EMBL" id="VSRL01000130">
    <property type="protein sequence ID" value="NKE60637.1"/>
    <property type="molecule type" value="Genomic_DNA"/>
</dbReference>
<dbReference type="PANTHER" id="PTHR35176">
    <property type="entry name" value="HEME OXYGENASE HI_0854-RELATED"/>
    <property type="match status" value="1"/>
</dbReference>
<keyword evidence="1" id="KW-0560">Oxidoreductase</keyword>
<dbReference type="InterPro" id="IPR012349">
    <property type="entry name" value="Split_barrel_FMN-bd"/>
</dbReference>
<sequence>MTNTTIETHNLDQYGSAALQWTRAQDLLARESASKDVPFFLNTVRPDGRPHSVGIGAVWFENALYFVSGPGTRKSRNLAENPACTVSVRLTGMDLVLEGDARRITDESTLDRIAARYREAGWPAEREGAAFTAPYTAPSGGPPPWYVYRISLCAAHAVATTEPGGATRWTFS</sequence>
<dbReference type="InterPro" id="IPR052019">
    <property type="entry name" value="F420H2_bilvrd_red/Heme_oxyg"/>
</dbReference>
<evidence type="ECO:0000313" key="4">
    <source>
        <dbReference type="Proteomes" id="UP001515943"/>
    </source>
</evidence>
<organism evidence="3 4">
    <name type="scientific">Lentzea indica</name>
    <dbReference type="NCBI Taxonomy" id="2604800"/>
    <lineage>
        <taxon>Bacteria</taxon>
        <taxon>Bacillati</taxon>
        <taxon>Actinomycetota</taxon>
        <taxon>Actinomycetes</taxon>
        <taxon>Pseudonocardiales</taxon>
        <taxon>Pseudonocardiaceae</taxon>
        <taxon>Lentzea</taxon>
    </lineage>
</organism>
<accession>A0ABX1FQ01</accession>
<evidence type="ECO:0000313" key="3">
    <source>
        <dbReference type="EMBL" id="NKE60637.1"/>
    </source>
</evidence>
<reference evidence="3 4" key="1">
    <citation type="submission" date="2019-08" db="EMBL/GenBank/DDBJ databases">
        <title>Lentzea from Indian Himalayas.</title>
        <authorList>
            <person name="Mandal S."/>
            <person name="Mallick Gupta A."/>
            <person name="Maiti P.K."/>
            <person name="Sarkar J."/>
            <person name="Mandal S."/>
        </authorList>
    </citation>
    <scope>NUCLEOTIDE SEQUENCE [LARGE SCALE GENOMIC DNA]</scope>
    <source>
        <strain evidence="3 4">PSKA42</strain>
    </source>
</reference>
<comment type="caution">
    <text evidence="3">The sequence shown here is derived from an EMBL/GenBank/DDBJ whole genome shotgun (WGS) entry which is preliminary data.</text>
</comment>
<proteinExistence type="predicted"/>
<feature type="domain" description="Pyridoxamine 5'-phosphate oxidase N-terminal" evidence="2">
    <location>
        <begin position="38"/>
        <end position="120"/>
    </location>
</feature>
<dbReference type="InterPro" id="IPR011576">
    <property type="entry name" value="Pyridox_Oxase_N"/>
</dbReference>
<keyword evidence="4" id="KW-1185">Reference proteome</keyword>
<evidence type="ECO:0000259" key="2">
    <source>
        <dbReference type="Pfam" id="PF01243"/>
    </source>
</evidence>
<dbReference type="Proteomes" id="UP001515943">
    <property type="component" value="Unassembled WGS sequence"/>
</dbReference>
<gene>
    <name evidence="3" type="ORF">FXN61_29145</name>
</gene>
<name>A0ABX1FQ01_9PSEU</name>
<dbReference type="Gene3D" id="2.30.110.10">
    <property type="entry name" value="Electron Transport, Fmn-binding Protein, Chain A"/>
    <property type="match status" value="1"/>
</dbReference>
<protein>
    <submittedName>
        <fullName evidence="3">Pyridoxamine 5'-phosphate oxidase family protein</fullName>
    </submittedName>
</protein>
<dbReference type="RefSeq" id="WP_167977298.1">
    <property type="nucleotide sequence ID" value="NZ_VSRL01000130.1"/>
</dbReference>
<evidence type="ECO:0000256" key="1">
    <source>
        <dbReference type="ARBA" id="ARBA00023002"/>
    </source>
</evidence>
<dbReference type="PANTHER" id="PTHR35176:SF4">
    <property type="entry name" value="PYRIDOXAMINE 5'-PHOSPHATE OXIDASE-RELATED FMN-BINDING"/>
    <property type="match status" value="1"/>
</dbReference>
<dbReference type="SUPFAM" id="SSF50475">
    <property type="entry name" value="FMN-binding split barrel"/>
    <property type="match status" value="1"/>
</dbReference>
<dbReference type="Pfam" id="PF01243">
    <property type="entry name" value="PNPOx_N"/>
    <property type="match status" value="1"/>
</dbReference>